<evidence type="ECO:0000256" key="5">
    <source>
        <dbReference type="ARBA" id="ARBA00023136"/>
    </source>
</evidence>
<dbReference type="PANTHER" id="PTHR12778:SF10">
    <property type="entry name" value="MAJOR FACILITATOR SUPERFAMILY DOMAIN-CONTAINING PROTEIN 3"/>
    <property type="match status" value="1"/>
</dbReference>
<keyword evidence="4 6" id="KW-1133">Transmembrane helix</keyword>
<feature type="transmembrane region" description="Helical" evidence="6">
    <location>
        <begin position="20"/>
        <end position="37"/>
    </location>
</feature>
<accession>A0A848AVB4</accession>
<gene>
    <name evidence="7" type="ORF">HF882_06505</name>
</gene>
<dbReference type="EMBL" id="JABAEW010000009">
    <property type="protein sequence ID" value="NMD86233.1"/>
    <property type="molecule type" value="Genomic_DNA"/>
</dbReference>
<feature type="transmembrane region" description="Helical" evidence="6">
    <location>
        <begin position="324"/>
        <end position="352"/>
    </location>
</feature>
<dbReference type="InterPro" id="IPR011701">
    <property type="entry name" value="MFS"/>
</dbReference>
<feature type="transmembrane region" description="Helical" evidence="6">
    <location>
        <begin position="213"/>
        <end position="236"/>
    </location>
</feature>
<feature type="transmembrane region" description="Helical" evidence="6">
    <location>
        <begin position="394"/>
        <end position="413"/>
    </location>
</feature>
<feature type="transmembrane region" description="Helical" evidence="6">
    <location>
        <begin position="101"/>
        <end position="127"/>
    </location>
</feature>
<dbReference type="PANTHER" id="PTHR12778">
    <property type="entry name" value="SOLUTE CARRIER FAMILY 33 ACETYL-COA TRANSPORTER -RELATED"/>
    <property type="match status" value="1"/>
</dbReference>
<dbReference type="InterPro" id="IPR036259">
    <property type="entry name" value="MFS_trans_sf"/>
</dbReference>
<comment type="subcellular location">
    <subcellularLocation>
        <location evidence="1">Membrane</location>
        <topology evidence="1">Multi-pass membrane protein</topology>
    </subcellularLocation>
</comment>
<dbReference type="GO" id="GO:0022857">
    <property type="term" value="F:transmembrane transporter activity"/>
    <property type="evidence" value="ECO:0007669"/>
    <property type="project" value="InterPro"/>
</dbReference>
<dbReference type="SUPFAM" id="SSF103473">
    <property type="entry name" value="MFS general substrate transporter"/>
    <property type="match status" value="1"/>
</dbReference>
<keyword evidence="3 6" id="KW-0812">Transmembrane</keyword>
<evidence type="ECO:0000256" key="3">
    <source>
        <dbReference type="ARBA" id="ARBA00022692"/>
    </source>
</evidence>
<evidence type="ECO:0000313" key="8">
    <source>
        <dbReference type="Proteomes" id="UP000576225"/>
    </source>
</evidence>
<keyword evidence="5 6" id="KW-0472">Membrane</keyword>
<evidence type="ECO:0000256" key="1">
    <source>
        <dbReference type="ARBA" id="ARBA00004141"/>
    </source>
</evidence>
<dbReference type="Pfam" id="PF07690">
    <property type="entry name" value="MFS_1"/>
    <property type="match status" value="1"/>
</dbReference>
<proteinExistence type="predicted"/>
<name>A0A848AVB4_9BACT</name>
<protein>
    <submittedName>
        <fullName evidence="7">AmpG family muropeptide MFS transporter</fullName>
    </submittedName>
</protein>
<reference evidence="7 8" key="1">
    <citation type="submission" date="2020-04" db="EMBL/GenBank/DDBJ databases">
        <authorList>
            <person name="Hitch T.C.A."/>
            <person name="Wylensek D."/>
            <person name="Clavel T."/>
        </authorList>
    </citation>
    <scope>NUCLEOTIDE SEQUENCE [LARGE SCALE GENOMIC DNA]</scope>
    <source>
        <strain evidence="7 8">COR2-253-APC-1A</strain>
    </source>
</reference>
<dbReference type="AlphaFoldDB" id="A0A848AVB4"/>
<sequence>MPEKKTNPWLWIPTAFFAEGGPYAIVATVSVILFKSLGMDNCDVGLWTSLIAMPWAFKPLWTPVLDLFGTKRLWTIAMQLLMAVIFTASAGLILSDKLTWLLIGAFFLLAFASATHDAAVDGFYLIALDSHEQSFFAGIRGTFYRIASVLVQGGLVMLAGVIEHRSGSVKTGWCVALALAAAVMALIALWHFAAMPKAAGDRPARSGNGLAEFFAAFLSFLKMPGVVGLIVFLFFFRLAESQLGKMAVAFMKDAREDGGLGLSTEAFGMLYGTFGVLALIAGGIVGGVLVARYGFGRTVWPLVAALNVPDLVYVYLATFRPESLWIVGGCVTVEQFGYGLGYSAFMLVTIAFAEHSGPFKTSHYAIMTGITILGLNLTGMLSGYAQKWLGYVPFFWYVMICTIPSFLVMIPVARRIPADFGCKWQVE</sequence>
<evidence type="ECO:0000256" key="6">
    <source>
        <dbReference type="SAM" id="Phobius"/>
    </source>
</evidence>
<dbReference type="GO" id="GO:0016020">
    <property type="term" value="C:membrane"/>
    <property type="evidence" value="ECO:0007669"/>
    <property type="project" value="UniProtKB-SubCell"/>
</dbReference>
<feature type="transmembrane region" description="Helical" evidence="6">
    <location>
        <begin position="270"/>
        <end position="295"/>
    </location>
</feature>
<dbReference type="RefSeq" id="WP_168962038.1">
    <property type="nucleotide sequence ID" value="NZ_JABAEW010000009.1"/>
</dbReference>
<feature type="transmembrane region" description="Helical" evidence="6">
    <location>
        <begin position="364"/>
        <end position="382"/>
    </location>
</feature>
<keyword evidence="2" id="KW-0813">Transport</keyword>
<comment type="caution">
    <text evidence="7">The sequence shown here is derived from an EMBL/GenBank/DDBJ whole genome shotgun (WGS) entry which is preliminary data.</text>
</comment>
<evidence type="ECO:0000256" key="4">
    <source>
        <dbReference type="ARBA" id="ARBA00022989"/>
    </source>
</evidence>
<feature type="transmembrane region" description="Helical" evidence="6">
    <location>
        <begin position="44"/>
        <end position="61"/>
    </location>
</feature>
<dbReference type="Gene3D" id="1.20.1250.20">
    <property type="entry name" value="MFS general substrate transporter like domains"/>
    <property type="match status" value="1"/>
</dbReference>
<evidence type="ECO:0000313" key="7">
    <source>
        <dbReference type="EMBL" id="NMD86233.1"/>
    </source>
</evidence>
<feature type="transmembrane region" description="Helical" evidence="6">
    <location>
        <begin position="73"/>
        <end position="94"/>
    </location>
</feature>
<feature type="transmembrane region" description="Helical" evidence="6">
    <location>
        <begin position="174"/>
        <end position="193"/>
    </location>
</feature>
<evidence type="ECO:0000256" key="2">
    <source>
        <dbReference type="ARBA" id="ARBA00022448"/>
    </source>
</evidence>
<organism evidence="7 8">
    <name type="scientific">Victivallis vadensis</name>
    <dbReference type="NCBI Taxonomy" id="172901"/>
    <lineage>
        <taxon>Bacteria</taxon>
        <taxon>Pseudomonadati</taxon>
        <taxon>Lentisphaerota</taxon>
        <taxon>Lentisphaeria</taxon>
        <taxon>Victivallales</taxon>
        <taxon>Victivallaceae</taxon>
        <taxon>Victivallis</taxon>
    </lineage>
</organism>
<dbReference type="PRINTS" id="PR00173">
    <property type="entry name" value="EDTRNSPORT"/>
</dbReference>
<dbReference type="Proteomes" id="UP000576225">
    <property type="component" value="Unassembled WGS sequence"/>
</dbReference>
<feature type="transmembrane region" description="Helical" evidence="6">
    <location>
        <begin position="142"/>
        <end position="162"/>
    </location>
</feature>
<dbReference type="InterPro" id="IPR004752">
    <property type="entry name" value="AmpG_permease/AT-1"/>
</dbReference>